<comment type="caution">
    <text evidence="2">The sequence shown here is derived from an EMBL/GenBank/DDBJ whole genome shotgun (WGS) entry which is preliminary data.</text>
</comment>
<evidence type="ECO:0008006" key="4">
    <source>
        <dbReference type="Google" id="ProtNLM"/>
    </source>
</evidence>
<gene>
    <name evidence="2" type="ORF">H9X54_007555</name>
</gene>
<name>A0ABS2CX60_9FLAO</name>
<sequence length="119" mass="13978">MIKSKNNIDTGKLIERVQLQQNRTYREIEKAINRPPTSMYQYIRNSSIQTGILIDLCYAMKYNFFQEIANKLPNEFTKTDKDAEEKLAQKTAYESRIAELEEENKILKVQVDLLMKIKG</sequence>
<dbReference type="Proteomes" id="UP000759529">
    <property type="component" value="Unassembled WGS sequence"/>
</dbReference>
<evidence type="ECO:0000313" key="2">
    <source>
        <dbReference type="EMBL" id="MBM6499154.1"/>
    </source>
</evidence>
<feature type="coiled-coil region" evidence="1">
    <location>
        <begin position="83"/>
        <end position="117"/>
    </location>
</feature>
<dbReference type="RefSeq" id="WP_187657799.1">
    <property type="nucleotide sequence ID" value="NZ_JACSOD020000469.1"/>
</dbReference>
<evidence type="ECO:0000313" key="3">
    <source>
        <dbReference type="Proteomes" id="UP000759529"/>
    </source>
</evidence>
<keyword evidence="3" id="KW-1185">Reference proteome</keyword>
<accession>A0ABS2CX60</accession>
<proteinExistence type="predicted"/>
<dbReference type="EMBL" id="JACSOD020000469">
    <property type="protein sequence ID" value="MBM6499154.1"/>
    <property type="molecule type" value="Genomic_DNA"/>
</dbReference>
<organism evidence="2 3">
    <name type="scientific">Flavobacterium macrobrachii</name>
    <dbReference type="NCBI Taxonomy" id="591204"/>
    <lineage>
        <taxon>Bacteria</taxon>
        <taxon>Pseudomonadati</taxon>
        <taxon>Bacteroidota</taxon>
        <taxon>Flavobacteriia</taxon>
        <taxon>Flavobacteriales</taxon>
        <taxon>Flavobacteriaceae</taxon>
        <taxon>Flavobacterium</taxon>
    </lineage>
</organism>
<keyword evidence="1" id="KW-0175">Coiled coil</keyword>
<protein>
    <recommendedName>
        <fullName evidence="4">HTH cro/C1-type domain-containing protein</fullName>
    </recommendedName>
</protein>
<evidence type="ECO:0000256" key="1">
    <source>
        <dbReference type="SAM" id="Coils"/>
    </source>
</evidence>
<reference evidence="2 3" key="1">
    <citation type="submission" date="2021-02" db="EMBL/GenBank/DDBJ databases">
        <authorList>
            <person name="Jung H.S."/>
            <person name="Chun B.H."/>
            <person name="Jeon C.O."/>
        </authorList>
    </citation>
    <scope>NUCLEOTIDE SEQUENCE [LARGE SCALE GENOMIC DNA]</scope>
    <source>
        <strain evidence="2 3">LMG 25203</strain>
    </source>
</reference>